<protein>
    <submittedName>
        <fullName evidence="1">Putative aarF domain-containing protein kinase 5</fullName>
    </submittedName>
</protein>
<comment type="caution">
    <text evidence="1">The sequence shown here is derived from an EMBL/GenBank/DDBJ whole genome shotgun (WGS) entry which is preliminary data.</text>
</comment>
<proteinExistence type="predicted"/>
<reference evidence="1 2" key="1">
    <citation type="submission" date="2019-05" db="EMBL/GenBank/DDBJ databases">
        <title>Another draft genome of Portunus trituberculatus and its Hox gene families provides insights of decapod evolution.</title>
        <authorList>
            <person name="Jeong J.-H."/>
            <person name="Song I."/>
            <person name="Kim S."/>
            <person name="Choi T."/>
            <person name="Kim D."/>
            <person name="Ryu S."/>
            <person name="Kim W."/>
        </authorList>
    </citation>
    <scope>NUCLEOTIDE SEQUENCE [LARGE SCALE GENOMIC DNA]</scope>
    <source>
        <tissue evidence="1">Muscle</tissue>
    </source>
</reference>
<gene>
    <name evidence="1" type="primary">ADCK5</name>
    <name evidence="1" type="ORF">E2C01_090757</name>
</gene>
<name>A0A5B7JC51_PORTR</name>
<evidence type="ECO:0000313" key="2">
    <source>
        <dbReference type="Proteomes" id="UP000324222"/>
    </source>
</evidence>
<sequence>MLMQRPVGGGGIVSLKEVLSAEEFEYMQKMAASRFDQIDRTLRELPREMLLVIR</sequence>
<keyword evidence="2" id="KW-1185">Reference proteome</keyword>
<keyword evidence="1" id="KW-0418">Kinase</keyword>
<accession>A0A5B7JC51</accession>
<organism evidence="1 2">
    <name type="scientific">Portunus trituberculatus</name>
    <name type="common">Swimming crab</name>
    <name type="synonym">Neptunus trituberculatus</name>
    <dbReference type="NCBI Taxonomy" id="210409"/>
    <lineage>
        <taxon>Eukaryota</taxon>
        <taxon>Metazoa</taxon>
        <taxon>Ecdysozoa</taxon>
        <taxon>Arthropoda</taxon>
        <taxon>Crustacea</taxon>
        <taxon>Multicrustacea</taxon>
        <taxon>Malacostraca</taxon>
        <taxon>Eumalacostraca</taxon>
        <taxon>Eucarida</taxon>
        <taxon>Decapoda</taxon>
        <taxon>Pleocyemata</taxon>
        <taxon>Brachyura</taxon>
        <taxon>Eubrachyura</taxon>
        <taxon>Portunoidea</taxon>
        <taxon>Portunidae</taxon>
        <taxon>Portuninae</taxon>
        <taxon>Portunus</taxon>
    </lineage>
</organism>
<evidence type="ECO:0000313" key="1">
    <source>
        <dbReference type="EMBL" id="MPC95541.1"/>
    </source>
</evidence>
<keyword evidence="1" id="KW-0808">Transferase</keyword>
<dbReference type="EMBL" id="VSRR010102643">
    <property type="protein sequence ID" value="MPC95541.1"/>
    <property type="molecule type" value="Genomic_DNA"/>
</dbReference>
<dbReference type="OrthoDB" id="427480at2759"/>
<dbReference type="Proteomes" id="UP000324222">
    <property type="component" value="Unassembled WGS sequence"/>
</dbReference>
<dbReference type="AlphaFoldDB" id="A0A5B7JC51"/>
<dbReference type="GO" id="GO:0016301">
    <property type="term" value="F:kinase activity"/>
    <property type="evidence" value="ECO:0007669"/>
    <property type="project" value="UniProtKB-KW"/>
</dbReference>